<gene>
    <name evidence="3" type="ORF">GCM10023198_16900</name>
</gene>
<dbReference type="Proteomes" id="UP001500843">
    <property type="component" value="Unassembled WGS sequence"/>
</dbReference>
<dbReference type="PANTHER" id="PTHR24320:SF148">
    <property type="entry name" value="NAD(P)-BINDING ROSSMANN-FOLD SUPERFAMILY PROTEIN"/>
    <property type="match status" value="1"/>
</dbReference>
<sequence>MTTQVGDAYIRVVTSFTATDIPSQDGRTIVVTGANGGIGRVTASVLAEKGARVVLAVRDVDKGLAAAATMAGSLEVRRLDLADLSSVREFAGSFTEPIDVLINNAGISIPPLTRTVDGFESQLGTNHLGHFALTNLLLPQVSGRIVTVGSLVHLVGRIDFADLNWTDRKYRPYGAYGQSKLANHLSAHELQRRLTAAGSSVISVVAHPGIATTNLMDVEGRGLRHRIEKFFVQSVAHAAEAGALPSLYAATADVAGDSYIGPSRMMGMRGAPAPAKRAAKTKNAGDAGRLWEESERLTGTTFPLGRIPYRPVIATEGTSS</sequence>
<dbReference type="Gene3D" id="3.40.50.720">
    <property type="entry name" value="NAD(P)-binding Rossmann-like Domain"/>
    <property type="match status" value="1"/>
</dbReference>
<dbReference type="InterPro" id="IPR002347">
    <property type="entry name" value="SDR_fam"/>
</dbReference>
<reference evidence="4" key="1">
    <citation type="journal article" date="2019" name="Int. J. Syst. Evol. Microbiol.">
        <title>The Global Catalogue of Microorganisms (GCM) 10K type strain sequencing project: providing services to taxonomists for standard genome sequencing and annotation.</title>
        <authorList>
            <consortium name="The Broad Institute Genomics Platform"/>
            <consortium name="The Broad Institute Genome Sequencing Center for Infectious Disease"/>
            <person name="Wu L."/>
            <person name="Ma J."/>
        </authorList>
    </citation>
    <scope>NUCLEOTIDE SEQUENCE [LARGE SCALE GENOMIC DNA]</scope>
    <source>
        <strain evidence="4">JCM 17975</strain>
    </source>
</reference>
<proteinExistence type="inferred from homology"/>
<evidence type="ECO:0000256" key="1">
    <source>
        <dbReference type="ARBA" id="ARBA00006484"/>
    </source>
</evidence>
<keyword evidence="2" id="KW-0560">Oxidoreductase</keyword>
<dbReference type="InterPro" id="IPR036291">
    <property type="entry name" value="NAD(P)-bd_dom_sf"/>
</dbReference>
<accession>A0ABP8WZ05</accession>
<dbReference type="EMBL" id="BAABHM010000009">
    <property type="protein sequence ID" value="GAA4697325.1"/>
    <property type="molecule type" value="Genomic_DNA"/>
</dbReference>
<protein>
    <submittedName>
        <fullName evidence="3">Oxidoreductase</fullName>
    </submittedName>
</protein>
<dbReference type="PANTHER" id="PTHR24320">
    <property type="entry name" value="RETINOL DEHYDROGENASE"/>
    <property type="match status" value="1"/>
</dbReference>
<evidence type="ECO:0000313" key="3">
    <source>
        <dbReference type="EMBL" id="GAA4697325.1"/>
    </source>
</evidence>
<dbReference type="Pfam" id="PF00106">
    <property type="entry name" value="adh_short"/>
    <property type="match status" value="1"/>
</dbReference>
<name>A0ABP8WZ05_9MICO</name>
<dbReference type="SUPFAM" id="SSF51735">
    <property type="entry name" value="NAD(P)-binding Rossmann-fold domains"/>
    <property type="match status" value="1"/>
</dbReference>
<comment type="similarity">
    <text evidence="1">Belongs to the short-chain dehydrogenases/reductases (SDR) family.</text>
</comment>
<comment type="caution">
    <text evidence="3">The sequence shown here is derived from an EMBL/GenBank/DDBJ whole genome shotgun (WGS) entry which is preliminary data.</text>
</comment>
<evidence type="ECO:0000256" key="2">
    <source>
        <dbReference type="ARBA" id="ARBA00023002"/>
    </source>
</evidence>
<keyword evidence="4" id="KW-1185">Reference proteome</keyword>
<organism evidence="3 4">
    <name type="scientific">Promicromonospora umidemergens</name>
    <dbReference type="NCBI Taxonomy" id="629679"/>
    <lineage>
        <taxon>Bacteria</taxon>
        <taxon>Bacillati</taxon>
        <taxon>Actinomycetota</taxon>
        <taxon>Actinomycetes</taxon>
        <taxon>Micrococcales</taxon>
        <taxon>Promicromonosporaceae</taxon>
        <taxon>Promicromonospora</taxon>
    </lineage>
</organism>
<evidence type="ECO:0000313" key="4">
    <source>
        <dbReference type="Proteomes" id="UP001500843"/>
    </source>
</evidence>
<dbReference type="NCBIfam" id="NF004846">
    <property type="entry name" value="PRK06197.1"/>
    <property type="match status" value="1"/>
</dbReference>
<dbReference type="PRINTS" id="PR00081">
    <property type="entry name" value="GDHRDH"/>
</dbReference>